<feature type="region of interest" description="Disordered" evidence="1">
    <location>
        <begin position="1"/>
        <end position="34"/>
    </location>
</feature>
<evidence type="ECO:0000313" key="2">
    <source>
        <dbReference type="EMBL" id="GAH96121.1"/>
    </source>
</evidence>
<proteinExistence type="predicted"/>
<protein>
    <submittedName>
        <fullName evidence="2">Uncharacterized protein</fullName>
    </submittedName>
</protein>
<sequence length="92" mass="9555">MNSVSTKPSLSPNGTTPSLVVDGTGEDGLFAGDGEQTPFVVFDTHQQKVVAGPYDSRHEAVAAMEQILQGAPAILDEVKLDAQLEALDSATA</sequence>
<evidence type="ECO:0000256" key="1">
    <source>
        <dbReference type="SAM" id="MobiDB-lite"/>
    </source>
</evidence>
<comment type="caution">
    <text evidence="2">The sequence shown here is derived from an EMBL/GenBank/DDBJ whole genome shotgun (WGS) entry which is preliminary data.</text>
</comment>
<organism evidence="2">
    <name type="scientific">marine sediment metagenome</name>
    <dbReference type="NCBI Taxonomy" id="412755"/>
    <lineage>
        <taxon>unclassified sequences</taxon>
        <taxon>metagenomes</taxon>
        <taxon>ecological metagenomes</taxon>
    </lineage>
</organism>
<dbReference type="AlphaFoldDB" id="X1JN16"/>
<reference evidence="2" key="1">
    <citation type="journal article" date="2014" name="Front. Microbiol.">
        <title>High frequency of phylogenetically diverse reductive dehalogenase-homologous genes in deep subseafloor sedimentary metagenomes.</title>
        <authorList>
            <person name="Kawai M."/>
            <person name="Futagami T."/>
            <person name="Toyoda A."/>
            <person name="Takaki Y."/>
            <person name="Nishi S."/>
            <person name="Hori S."/>
            <person name="Arai W."/>
            <person name="Tsubouchi T."/>
            <person name="Morono Y."/>
            <person name="Uchiyama I."/>
            <person name="Ito T."/>
            <person name="Fujiyama A."/>
            <person name="Inagaki F."/>
            <person name="Takami H."/>
        </authorList>
    </citation>
    <scope>NUCLEOTIDE SEQUENCE</scope>
    <source>
        <strain evidence="2">Expedition CK06-06</strain>
    </source>
</reference>
<accession>X1JN16</accession>
<name>X1JN16_9ZZZZ</name>
<dbReference type="EMBL" id="BARV01002787">
    <property type="protein sequence ID" value="GAH96121.1"/>
    <property type="molecule type" value="Genomic_DNA"/>
</dbReference>
<feature type="compositionally biased region" description="Polar residues" evidence="1">
    <location>
        <begin position="1"/>
        <end position="18"/>
    </location>
</feature>
<gene>
    <name evidence="2" type="ORF">S06H3_06999</name>
</gene>